<protein>
    <recommendedName>
        <fullName evidence="10">Sulfhydryl oxidase</fullName>
        <ecNumber evidence="10">1.8.3.2</ecNumber>
    </recommendedName>
</protein>
<keyword evidence="3 10" id="KW-0285">Flavoprotein</keyword>
<evidence type="ECO:0000256" key="5">
    <source>
        <dbReference type="ARBA" id="ARBA00022827"/>
    </source>
</evidence>
<evidence type="ECO:0000256" key="6">
    <source>
        <dbReference type="ARBA" id="ARBA00023002"/>
    </source>
</evidence>
<comment type="cofactor">
    <cofactor evidence="1 10">
        <name>FAD</name>
        <dbReference type="ChEBI" id="CHEBI:57692"/>
    </cofactor>
</comment>
<dbReference type="Pfam" id="PF04777">
    <property type="entry name" value="Evr1_Alr"/>
    <property type="match status" value="1"/>
</dbReference>
<dbReference type="EMBL" id="CAJNOQ010000745">
    <property type="protein sequence ID" value="CAF0834186.1"/>
    <property type="molecule type" value="Genomic_DNA"/>
</dbReference>
<comment type="function">
    <text evidence="10">Catalyzes the oxidation of sulfhydryl groups in peptide and protein thiols to disulfides with the reduction of oxygen to hydrogen peroxide.</text>
</comment>
<dbReference type="Pfam" id="PF18371">
    <property type="entry name" value="FAD_SOX"/>
    <property type="match status" value="1"/>
</dbReference>
<reference evidence="13" key="1">
    <citation type="submission" date="2021-02" db="EMBL/GenBank/DDBJ databases">
        <authorList>
            <person name="Nowell W R."/>
        </authorList>
    </citation>
    <scope>NUCLEOTIDE SEQUENCE</scope>
</reference>
<evidence type="ECO:0000256" key="2">
    <source>
        <dbReference type="ARBA" id="ARBA00006041"/>
    </source>
</evidence>
<comment type="caution">
    <text evidence="13">The sequence shown here is derived from an EMBL/GenBank/DDBJ whole genome shotgun (WGS) entry which is preliminary data.</text>
</comment>
<accession>A0A813USI4</accession>
<evidence type="ECO:0000256" key="8">
    <source>
        <dbReference type="ARBA" id="ARBA00023180"/>
    </source>
</evidence>
<comment type="catalytic activity">
    <reaction evidence="9 10">
        <text>2 R'C(R)SH + O2 = R'C(R)S-S(R)CR' + H2O2</text>
        <dbReference type="Rhea" id="RHEA:17357"/>
        <dbReference type="ChEBI" id="CHEBI:15379"/>
        <dbReference type="ChEBI" id="CHEBI:16240"/>
        <dbReference type="ChEBI" id="CHEBI:16520"/>
        <dbReference type="ChEBI" id="CHEBI:17412"/>
        <dbReference type="EC" id="1.8.3.2"/>
    </reaction>
</comment>
<keyword evidence="7" id="KW-1015">Disulfide bond</keyword>
<dbReference type="GO" id="GO:0005615">
    <property type="term" value="C:extracellular space"/>
    <property type="evidence" value="ECO:0007669"/>
    <property type="project" value="TreeGrafter"/>
</dbReference>
<dbReference type="OrthoDB" id="59470at2759"/>
<dbReference type="InterPro" id="IPR040986">
    <property type="entry name" value="QSOX_FAD-bd_dom"/>
</dbReference>
<dbReference type="GO" id="GO:0000139">
    <property type="term" value="C:Golgi membrane"/>
    <property type="evidence" value="ECO:0007669"/>
    <property type="project" value="TreeGrafter"/>
</dbReference>
<evidence type="ECO:0000313" key="13">
    <source>
        <dbReference type="EMBL" id="CAF0834186.1"/>
    </source>
</evidence>
<evidence type="ECO:0000256" key="7">
    <source>
        <dbReference type="ARBA" id="ARBA00023157"/>
    </source>
</evidence>
<dbReference type="PANTHER" id="PTHR22897:SF8">
    <property type="entry name" value="SULFHYDRYL OXIDASE"/>
    <property type="match status" value="1"/>
</dbReference>
<keyword evidence="8" id="KW-0325">Glycoprotein</keyword>
<feature type="transmembrane region" description="Helical" evidence="10">
    <location>
        <begin position="654"/>
        <end position="671"/>
    </location>
</feature>
<comment type="similarity">
    <text evidence="2 10">Belongs to the quiescin-sulfhydryl oxidase (QSOX) family.</text>
</comment>
<dbReference type="InterPro" id="IPR042568">
    <property type="entry name" value="QSOX_FAD-bd_sf"/>
</dbReference>
<dbReference type="InterPro" id="IPR036249">
    <property type="entry name" value="Thioredoxin-like_sf"/>
</dbReference>
<dbReference type="Proteomes" id="UP000663829">
    <property type="component" value="Unassembled WGS sequence"/>
</dbReference>
<dbReference type="EC" id="1.8.3.2" evidence="10"/>
<evidence type="ECO:0000256" key="9">
    <source>
        <dbReference type="ARBA" id="ARBA00048864"/>
    </source>
</evidence>
<dbReference type="SUPFAM" id="SSF52833">
    <property type="entry name" value="Thioredoxin-like"/>
    <property type="match status" value="1"/>
</dbReference>
<keyword evidence="10" id="KW-0472">Membrane</keyword>
<dbReference type="Gene3D" id="1.20.120.1960">
    <property type="entry name" value="QSOX sulfhydryl oxidase domain"/>
    <property type="match status" value="1"/>
</dbReference>
<organism evidence="13 15">
    <name type="scientific">Didymodactylos carnosus</name>
    <dbReference type="NCBI Taxonomy" id="1234261"/>
    <lineage>
        <taxon>Eukaryota</taxon>
        <taxon>Metazoa</taxon>
        <taxon>Spiralia</taxon>
        <taxon>Gnathifera</taxon>
        <taxon>Rotifera</taxon>
        <taxon>Eurotatoria</taxon>
        <taxon>Bdelloidea</taxon>
        <taxon>Philodinida</taxon>
        <taxon>Philodinidae</taxon>
        <taxon>Didymodactylos</taxon>
    </lineage>
</organism>
<dbReference type="InterPro" id="IPR017905">
    <property type="entry name" value="ERV/ALR_sulphydryl_oxidase"/>
</dbReference>
<evidence type="ECO:0000256" key="1">
    <source>
        <dbReference type="ARBA" id="ARBA00001974"/>
    </source>
</evidence>
<dbReference type="InterPro" id="IPR036774">
    <property type="entry name" value="ERV/ALR_sulphydryl_oxid_sf"/>
</dbReference>
<dbReference type="GO" id="GO:0003756">
    <property type="term" value="F:protein disulfide isomerase activity"/>
    <property type="evidence" value="ECO:0007669"/>
    <property type="project" value="TreeGrafter"/>
</dbReference>
<dbReference type="PROSITE" id="PS51352">
    <property type="entry name" value="THIOREDOXIN_2"/>
    <property type="match status" value="1"/>
</dbReference>
<proteinExistence type="inferred from homology"/>
<feature type="transmembrane region" description="Helical" evidence="10">
    <location>
        <begin position="26"/>
        <end position="46"/>
    </location>
</feature>
<dbReference type="PANTHER" id="PTHR22897">
    <property type="entry name" value="QUIESCIN Q6-RELATED SULFHYDRYL OXIDASE"/>
    <property type="match status" value="1"/>
</dbReference>
<evidence type="ECO:0000313" key="14">
    <source>
        <dbReference type="EMBL" id="CAF3621313.1"/>
    </source>
</evidence>
<keyword evidence="10" id="KW-1133">Transmembrane helix</keyword>
<dbReference type="Gene3D" id="1.20.120.310">
    <property type="entry name" value="ERV/ALR sulfhydryl oxidase domain"/>
    <property type="match status" value="1"/>
</dbReference>
<name>A0A813USI4_9BILA</name>
<gene>
    <name evidence="13" type="ORF">GPM918_LOCUS5215</name>
    <name evidence="14" type="ORF">SRO942_LOCUS5215</name>
</gene>
<dbReference type="PROSITE" id="PS51324">
    <property type="entry name" value="ERV_ALR"/>
    <property type="match status" value="1"/>
</dbReference>
<evidence type="ECO:0000259" key="12">
    <source>
        <dbReference type="PROSITE" id="PS51352"/>
    </source>
</evidence>
<evidence type="ECO:0000256" key="10">
    <source>
        <dbReference type="RuleBase" id="RU371123"/>
    </source>
</evidence>
<evidence type="ECO:0000259" key="11">
    <source>
        <dbReference type="PROSITE" id="PS51324"/>
    </source>
</evidence>
<evidence type="ECO:0000256" key="4">
    <source>
        <dbReference type="ARBA" id="ARBA00022729"/>
    </source>
</evidence>
<evidence type="ECO:0000313" key="15">
    <source>
        <dbReference type="Proteomes" id="UP000663829"/>
    </source>
</evidence>
<dbReference type="InterPro" id="IPR039798">
    <property type="entry name" value="Sulfhydryl_oxidase"/>
</dbReference>
<dbReference type="SUPFAM" id="SSF69000">
    <property type="entry name" value="FAD-dependent thiol oxidase"/>
    <property type="match status" value="1"/>
</dbReference>
<dbReference type="InterPro" id="IPR041269">
    <property type="entry name" value="QSOX_Trx1"/>
</dbReference>
<keyword evidence="6 10" id="KW-0560">Oxidoreductase</keyword>
<evidence type="ECO:0000256" key="3">
    <source>
        <dbReference type="ARBA" id="ARBA00022630"/>
    </source>
</evidence>
<dbReference type="GO" id="GO:0006457">
    <property type="term" value="P:protein folding"/>
    <property type="evidence" value="ECO:0007669"/>
    <property type="project" value="TreeGrafter"/>
</dbReference>
<feature type="domain" description="ERV/ALR sulfhydryl oxidase" evidence="11">
    <location>
        <begin position="441"/>
        <end position="549"/>
    </location>
</feature>
<dbReference type="Gene3D" id="3.40.30.10">
    <property type="entry name" value="Glutaredoxin"/>
    <property type="match status" value="2"/>
</dbReference>
<keyword evidence="10" id="KW-0812">Transmembrane</keyword>
<feature type="domain" description="Thioredoxin" evidence="12">
    <location>
        <begin position="42"/>
        <end position="173"/>
    </location>
</feature>
<dbReference type="Pfam" id="PF00085">
    <property type="entry name" value="Thioredoxin"/>
    <property type="match status" value="1"/>
</dbReference>
<dbReference type="Pfam" id="PF18108">
    <property type="entry name" value="QSOX_Trx1"/>
    <property type="match status" value="1"/>
</dbReference>
<comment type="caution">
    <text evidence="10">Lacks conserved residue(s) required for the propagation of feature annotation.</text>
</comment>
<keyword evidence="5 10" id="KW-0274">FAD</keyword>
<dbReference type="EMBL" id="CAJOBC010000745">
    <property type="protein sequence ID" value="CAF3621313.1"/>
    <property type="molecule type" value="Genomic_DNA"/>
</dbReference>
<dbReference type="AlphaFoldDB" id="A0A813USI4"/>
<keyword evidence="15" id="KW-1185">Reference proteome</keyword>
<dbReference type="Proteomes" id="UP000681722">
    <property type="component" value="Unassembled WGS sequence"/>
</dbReference>
<sequence length="681" mass="80450">MSYLNRRVSNNRIKLKCFLSTNYSQIFLRFIFGCILLIGIIQSAAIQPQKISLYNENDKLYILSNKNFSIVYESPTAWLIEFYASWCGHCIHYTQTYREIAIDTYGWSSIVRIGAVNCYSPENEQLCTDHKINAYPTLRLFPPDTTFKSDKTVDIPVSDAKDVERSLINKLETLEDRQKYWPSLTSVSRIELSEFYTRASANTKLVVLVFEQKDDYIGRQLILDFSRYYDQLVIYRTTNMGKLWKKLHLSMQDAPSLYVVYRNLTIERLDDTVFPLDKDVGKRNLFNYALRTYIRKHPTLIQNYNDDDLEEIILRKKALKNKNEVVTATKQQKSINNESDIKKVYMLDMESGLDFMLRREICKINEINNDAYNALVKWLTVLVKYFPGREPVMTYLTRLLDEVKSQPNGFTGNEFRRMANRKTEDAYLPTYFQQWRHCAGSANQYRGYPCAVWLIFHSLTVGQVRFEEKKSVPSDKLDMIEVPLAIKNFIKYFFGCRECSDHFMKETVNVEDIQPNKYEAVLYLWNIHNRVNERLHGEISEDPLHPKLQFPPIPLCKQCHKLDKDDVTSFNKDRTIEFLLEFYSKDNIDSSNLTDFQQQSIRKLRSRQKWKQINENDGNINNIPDENSDNELSKYIKKSSLFGTTTMLLKHFKIYFIVTCFVFVIFLRYRFCKVKKKRYTL</sequence>
<dbReference type="GO" id="GO:0016971">
    <property type="term" value="F:flavin-dependent sulfhydryl oxidase activity"/>
    <property type="evidence" value="ECO:0007669"/>
    <property type="project" value="InterPro"/>
</dbReference>
<dbReference type="InterPro" id="IPR013766">
    <property type="entry name" value="Thioredoxin_domain"/>
</dbReference>
<keyword evidence="4" id="KW-0732">Signal</keyword>